<reference evidence="1" key="2">
    <citation type="submission" date="2017-10" db="EMBL/GenBank/DDBJ databases">
        <title>Ladona fulva Genome sequencing and assembly.</title>
        <authorList>
            <person name="Murali S."/>
            <person name="Richards S."/>
            <person name="Bandaranaike D."/>
            <person name="Bellair M."/>
            <person name="Blankenburg K."/>
            <person name="Chao H."/>
            <person name="Dinh H."/>
            <person name="Doddapaneni H."/>
            <person name="Dugan-Rocha S."/>
            <person name="Elkadiri S."/>
            <person name="Gnanaolivu R."/>
            <person name="Hernandez B."/>
            <person name="Skinner E."/>
            <person name="Javaid M."/>
            <person name="Lee S."/>
            <person name="Li M."/>
            <person name="Ming W."/>
            <person name="Munidasa M."/>
            <person name="Muniz J."/>
            <person name="Nguyen L."/>
            <person name="Hughes D."/>
            <person name="Osuji N."/>
            <person name="Pu L.-L."/>
            <person name="Puazo M."/>
            <person name="Qu C."/>
            <person name="Quiroz J."/>
            <person name="Raj R."/>
            <person name="Weissenberger G."/>
            <person name="Xin Y."/>
            <person name="Zou X."/>
            <person name="Han Y."/>
            <person name="Worley K."/>
            <person name="Muzny D."/>
            <person name="Gibbs R."/>
        </authorList>
    </citation>
    <scope>NUCLEOTIDE SEQUENCE</scope>
    <source>
        <strain evidence="1">Sampled in the wild</strain>
    </source>
</reference>
<protein>
    <submittedName>
        <fullName evidence="1">Uncharacterized protein</fullName>
    </submittedName>
</protein>
<evidence type="ECO:0000313" key="1">
    <source>
        <dbReference type="EMBL" id="KAG8224060.1"/>
    </source>
</evidence>
<sequence>MEEPKLASDSAQITSLEEISKKMVIHEASQNVTGENQKQIIQIPHSSSSVIPDLMPEKDTAEFTSCDTTVLHSGGDRVINVQSESVPSGHHMQILEVPVSESSSHTSVITSLAEKSNPQASFGSTSQVEFPAVGVPVLVPYIVLLPGTVILDQSLS</sequence>
<dbReference type="EMBL" id="KZ308183">
    <property type="protein sequence ID" value="KAG8224060.1"/>
    <property type="molecule type" value="Genomic_DNA"/>
</dbReference>
<dbReference type="AlphaFoldDB" id="A0A8K0NTG6"/>
<organism evidence="1 2">
    <name type="scientific">Ladona fulva</name>
    <name type="common">Scarce chaser dragonfly</name>
    <name type="synonym">Libellula fulva</name>
    <dbReference type="NCBI Taxonomy" id="123851"/>
    <lineage>
        <taxon>Eukaryota</taxon>
        <taxon>Metazoa</taxon>
        <taxon>Ecdysozoa</taxon>
        <taxon>Arthropoda</taxon>
        <taxon>Hexapoda</taxon>
        <taxon>Insecta</taxon>
        <taxon>Pterygota</taxon>
        <taxon>Palaeoptera</taxon>
        <taxon>Odonata</taxon>
        <taxon>Epiprocta</taxon>
        <taxon>Anisoptera</taxon>
        <taxon>Libelluloidea</taxon>
        <taxon>Libellulidae</taxon>
        <taxon>Ladona</taxon>
    </lineage>
</organism>
<evidence type="ECO:0000313" key="2">
    <source>
        <dbReference type="Proteomes" id="UP000792457"/>
    </source>
</evidence>
<dbReference type="Proteomes" id="UP000792457">
    <property type="component" value="Unassembled WGS sequence"/>
</dbReference>
<accession>A0A8K0NTG6</accession>
<comment type="caution">
    <text evidence="1">The sequence shown here is derived from an EMBL/GenBank/DDBJ whole genome shotgun (WGS) entry which is preliminary data.</text>
</comment>
<keyword evidence="2" id="KW-1185">Reference proteome</keyword>
<gene>
    <name evidence="1" type="ORF">J437_LFUL001137</name>
</gene>
<name>A0A8K0NTG6_LADFU</name>
<reference evidence="1" key="1">
    <citation type="submission" date="2013-04" db="EMBL/GenBank/DDBJ databases">
        <authorList>
            <person name="Qu J."/>
            <person name="Murali S.C."/>
            <person name="Bandaranaike D."/>
            <person name="Bellair M."/>
            <person name="Blankenburg K."/>
            <person name="Chao H."/>
            <person name="Dinh H."/>
            <person name="Doddapaneni H."/>
            <person name="Downs B."/>
            <person name="Dugan-Rocha S."/>
            <person name="Elkadiri S."/>
            <person name="Gnanaolivu R.D."/>
            <person name="Hernandez B."/>
            <person name="Javaid M."/>
            <person name="Jayaseelan J.C."/>
            <person name="Lee S."/>
            <person name="Li M."/>
            <person name="Ming W."/>
            <person name="Munidasa M."/>
            <person name="Muniz J."/>
            <person name="Nguyen L."/>
            <person name="Ongeri F."/>
            <person name="Osuji N."/>
            <person name="Pu L.-L."/>
            <person name="Puazo M."/>
            <person name="Qu C."/>
            <person name="Quiroz J."/>
            <person name="Raj R."/>
            <person name="Weissenberger G."/>
            <person name="Xin Y."/>
            <person name="Zou X."/>
            <person name="Han Y."/>
            <person name="Richards S."/>
            <person name="Worley K."/>
            <person name="Muzny D."/>
            <person name="Gibbs R."/>
        </authorList>
    </citation>
    <scope>NUCLEOTIDE SEQUENCE</scope>
    <source>
        <strain evidence="1">Sampled in the wild</strain>
    </source>
</reference>
<proteinExistence type="predicted"/>